<reference evidence="1" key="1">
    <citation type="submission" date="2022-04" db="EMBL/GenBank/DDBJ databases">
        <title>Genome of the entomopathogenic fungus Entomophthora muscae.</title>
        <authorList>
            <person name="Elya C."/>
            <person name="Lovett B.R."/>
            <person name="Lee E."/>
            <person name="Macias A.M."/>
            <person name="Hajek A.E."/>
            <person name="De Bivort B.L."/>
            <person name="Kasson M.T."/>
            <person name="De Fine Licht H.H."/>
            <person name="Stajich J.E."/>
        </authorList>
    </citation>
    <scope>NUCLEOTIDE SEQUENCE</scope>
    <source>
        <strain evidence="1">Berkeley</strain>
    </source>
</reference>
<keyword evidence="2" id="KW-1185">Reference proteome</keyword>
<accession>A0ACC2TX37</accession>
<dbReference type="EMBL" id="QTSX02002119">
    <property type="protein sequence ID" value="KAJ9079050.1"/>
    <property type="molecule type" value="Genomic_DNA"/>
</dbReference>
<sequence>MLASFLKFVAFTLAPALVMIWTTSPDVWSCVSYKFHHVGSNPSKFVHMFGDLLGQAQDTLFTSENVVRRLNCNNFELSVLEPVPSMAQSLAPPISLPQRFRLLRSKRKFHVKSLPPLALDRSIFLRCTKKSPQKPAKPLNYLEDLAHKVEERFVLAYPSQAANKDVENSVPT</sequence>
<evidence type="ECO:0000313" key="2">
    <source>
        <dbReference type="Proteomes" id="UP001165960"/>
    </source>
</evidence>
<evidence type="ECO:0000313" key="1">
    <source>
        <dbReference type="EMBL" id="KAJ9079050.1"/>
    </source>
</evidence>
<comment type="caution">
    <text evidence="1">The sequence shown here is derived from an EMBL/GenBank/DDBJ whole genome shotgun (WGS) entry which is preliminary data.</text>
</comment>
<gene>
    <name evidence="1" type="ORF">DSO57_1039550</name>
</gene>
<dbReference type="Proteomes" id="UP001165960">
    <property type="component" value="Unassembled WGS sequence"/>
</dbReference>
<proteinExistence type="predicted"/>
<organism evidence="1 2">
    <name type="scientific">Entomophthora muscae</name>
    <dbReference type="NCBI Taxonomy" id="34485"/>
    <lineage>
        <taxon>Eukaryota</taxon>
        <taxon>Fungi</taxon>
        <taxon>Fungi incertae sedis</taxon>
        <taxon>Zoopagomycota</taxon>
        <taxon>Entomophthoromycotina</taxon>
        <taxon>Entomophthoromycetes</taxon>
        <taxon>Entomophthorales</taxon>
        <taxon>Entomophthoraceae</taxon>
        <taxon>Entomophthora</taxon>
    </lineage>
</organism>
<name>A0ACC2TX37_9FUNG</name>
<protein>
    <submittedName>
        <fullName evidence="1">Uncharacterized protein</fullName>
    </submittedName>
</protein>